<comment type="caution">
    <text evidence="4">The sequence shown here is derived from an EMBL/GenBank/DDBJ whole genome shotgun (WGS) entry which is preliminary data.</text>
</comment>
<dbReference type="InterPro" id="IPR000182">
    <property type="entry name" value="GNAT_dom"/>
</dbReference>
<organism evidence="4 5">
    <name type="scientific">Xanthomonas chitinilytica</name>
    <dbReference type="NCBI Taxonomy" id="2989819"/>
    <lineage>
        <taxon>Bacteria</taxon>
        <taxon>Pseudomonadati</taxon>
        <taxon>Pseudomonadota</taxon>
        <taxon>Gammaproteobacteria</taxon>
        <taxon>Lysobacterales</taxon>
        <taxon>Lysobacteraceae</taxon>
        <taxon>Xanthomonas</taxon>
    </lineage>
</organism>
<evidence type="ECO:0000259" key="3">
    <source>
        <dbReference type="PROSITE" id="PS51186"/>
    </source>
</evidence>
<evidence type="ECO:0000256" key="2">
    <source>
        <dbReference type="ARBA" id="ARBA00023315"/>
    </source>
</evidence>
<protein>
    <submittedName>
        <fullName evidence="4">GNAT family N-acetyltransferase</fullName>
        <ecNumber evidence="4">2.3.1.-</ecNumber>
    </submittedName>
</protein>
<gene>
    <name evidence="4" type="ORF">OK345_07830</name>
</gene>
<keyword evidence="5" id="KW-1185">Reference proteome</keyword>
<accession>A0ABT3JV89</accession>
<evidence type="ECO:0000313" key="5">
    <source>
        <dbReference type="Proteomes" id="UP001209922"/>
    </source>
</evidence>
<keyword evidence="2 4" id="KW-0012">Acyltransferase</keyword>
<dbReference type="InterPro" id="IPR050832">
    <property type="entry name" value="Bact_Acetyltransf"/>
</dbReference>
<dbReference type="Proteomes" id="UP001209922">
    <property type="component" value="Unassembled WGS sequence"/>
</dbReference>
<proteinExistence type="predicted"/>
<feature type="domain" description="N-acetyltransferase" evidence="3">
    <location>
        <begin position="6"/>
        <end position="154"/>
    </location>
</feature>
<dbReference type="RefSeq" id="WP_265127368.1">
    <property type="nucleotide sequence ID" value="NZ_JAPCHY010000005.1"/>
</dbReference>
<keyword evidence="1 4" id="KW-0808">Transferase</keyword>
<reference evidence="4 5" key="1">
    <citation type="submission" date="2022-10" db="EMBL/GenBank/DDBJ databases">
        <title>Xanthomonas sp. H13-6.</title>
        <authorList>
            <person name="Liu X."/>
            <person name="Deng Z."/>
            <person name="Jiang Y."/>
            <person name="Yu T."/>
            <person name="Ai J."/>
        </authorList>
    </citation>
    <scope>NUCLEOTIDE SEQUENCE [LARGE SCALE GENOMIC DNA]</scope>
    <source>
        <strain evidence="4 5">H13-6</strain>
    </source>
</reference>
<dbReference type="EC" id="2.3.1.-" evidence="4"/>
<dbReference type="CDD" id="cd04301">
    <property type="entry name" value="NAT_SF"/>
    <property type="match status" value="1"/>
</dbReference>
<dbReference type="PROSITE" id="PS51186">
    <property type="entry name" value="GNAT"/>
    <property type="match status" value="1"/>
</dbReference>
<evidence type="ECO:0000256" key="1">
    <source>
        <dbReference type="ARBA" id="ARBA00022679"/>
    </source>
</evidence>
<name>A0ABT3JV89_9XANT</name>
<dbReference type="GO" id="GO:0016746">
    <property type="term" value="F:acyltransferase activity"/>
    <property type="evidence" value="ECO:0007669"/>
    <property type="project" value="UniProtKB-KW"/>
</dbReference>
<dbReference type="PANTHER" id="PTHR43877">
    <property type="entry name" value="AMINOALKYLPHOSPHONATE N-ACETYLTRANSFERASE-RELATED-RELATED"/>
    <property type="match status" value="1"/>
</dbReference>
<dbReference type="Pfam" id="PF00583">
    <property type="entry name" value="Acetyltransf_1"/>
    <property type="match status" value="1"/>
</dbReference>
<dbReference type="SUPFAM" id="SSF55729">
    <property type="entry name" value="Acyl-CoA N-acyltransferases (Nat)"/>
    <property type="match status" value="1"/>
</dbReference>
<sequence length="154" mass="16548">MNGEGARIRRAQAGDRPAWAAMRRALWPDCGTSLARLQQLIEVPDNACFIALDRQGQAMGLAAASLRRDHVNGTAGSPAGFLEGRSVRPPARRQGTARRLVEAVARWTVAHGCRELASDAALGDPRARAAHRACGFAGTERVAYYRMAVGPEET</sequence>
<dbReference type="EMBL" id="JAPCHY010000005">
    <property type="protein sequence ID" value="MCW4472410.1"/>
    <property type="molecule type" value="Genomic_DNA"/>
</dbReference>
<dbReference type="Gene3D" id="3.40.630.30">
    <property type="match status" value="1"/>
</dbReference>
<dbReference type="InterPro" id="IPR016181">
    <property type="entry name" value="Acyl_CoA_acyltransferase"/>
</dbReference>
<evidence type="ECO:0000313" key="4">
    <source>
        <dbReference type="EMBL" id="MCW4472410.1"/>
    </source>
</evidence>